<accession>A0A168HSI3</accession>
<evidence type="ECO:0008006" key="7">
    <source>
        <dbReference type="Google" id="ProtNLM"/>
    </source>
</evidence>
<feature type="transmembrane region" description="Helical" evidence="4">
    <location>
        <begin position="33"/>
        <end position="56"/>
    </location>
</feature>
<dbReference type="PANTHER" id="PTHR33365">
    <property type="entry name" value="YALI0B05434P"/>
    <property type="match status" value="1"/>
</dbReference>
<dbReference type="EMBL" id="AZHF01000003">
    <property type="protein sequence ID" value="OAA78194.1"/>
    <property type="molecule type" value="Genomic_DNA"/>
</dbReference>
<evidence type="ECO:0000313" key="5">
    <source>
        <dbReference type="EMBL" id="OAA78194.1"/>
    </source>
</evidence>
<comment type="pathway">
    <text evidence="1">Mycotoxin biosynthesis.</text>
</comment>
<dbReference type="OrthoDB" id="3687641at2759"/>
<evidence type="ECO:0000256" key="4">
    <source>
        <dbReference type="SAM" id="Phobius"/>
    </source>
</evidence>
<dbReference type="Proteomes" id="UP000076881">
    <property type="component" value="Unassembled WGS sequence"/>
</dbReference>
<comment type="caution">
    <text evidence="5">The sequence shown here is derived from an EMBL/GenBank/DDBJ whole genome shotgun (WGS) entry which is preliminary data.</text>
</comment>
<protein>
    <recommendedName>
        <fullName evidence="7">Tat pathway signal sequence</fullName>
    </recommendedName>
</protein>
<evidence type="ECO:0000313" key="6">
    <source>
        <dbReference type="Proteomes" id="UP000076881"/>
    </source>
</evidence>
<comment type="similarity">
    <text evidence="2">Belongs to the ustYa family.</text>
</comment>
<dbReference type="STRING" id="1081108.A0A168HSI3"/>
<evidence type="ECO:0000256" key="2">
    <source>
        <dbReference type="ARBA" id="ARBA00035112"/>
    </source>
</evidence>
<proteinExistence type="inferred from homology"/>
<dbReference type="PANTHER" id="PTHR33365:SF4">
    <property type="entry name" value="CYCLOCHLOROTINE BIOSYNTHESIS PROTEIN O"/>
    <property type="match status" value="1"/>
</dbReference>
<name>A0A168HSI3_CORDF</name>
<organism evidence="5 6">
    <name type="scientific">Akanthomyces lecanii RCEF 1005</name>
    <dbReference type="NCBI Taxonomy" id="1081108"/>
    <lineage>
        <taxon>Eukaryota</taxon>
        <taxon>Fungi</taxon>
        <taxon>Dikarya</taxon>
        <taxon>Ascomycota</taxon>
        <taxon>Pezizomycotina</taxon>
        <taxon>Sordariomycetes</taxon>
        <taxon>Hypocreomycetidae</taxon>
        <taxon>Hypocreales</taxon>
        <taxon>Cordycipitaceae</taxon>
        <taxon>Akanthomyces</taxon>
        <taxon>Cordyceps confragosa</taxon>
    </lineage>
</organism>
<gene>
    <name evidence="5" type="ORF">LEL_05017</name>
</gene>
<dbReference type="InterPro" id="IPR021765">
    <property type="entry name" value="UstYa-like"/>
</dbReference>
<feature type="region of interest" description="Disordered" evidence="3">
    <location>
        <begin position="1"/>
        <end position="25"/>
    </location>
</feature>
<dbReference type="Pfam" id="PF11807">
    <property type="entry name" value="UstYa"/>
    <property type="match status" value="1"/>
</dbReference>
<evidence type="ECO:0000256" key="3">
    <source>
        <dbReference type="SAM" id="MobiDB-lite"/>
    </source>
</evidence>
<dbReference type="GO" id="GO:0043386">
    <property type="term" value="P:mycotoxin biosynthetic process"/>
    <property type="evidence" value="ECO:0007669"/>
    <property type="project" value="InterPro"/>
</dbReference>
<evidence type="ECO:0000256" key="1">
    <source>
        <dbReference type="ARBA" id="ARBA00004685"/>
    </source>
</evidence>
<sequence length="278" mass="31298">MSSSSFDEERPFVSEYKQNPGPSQRRTKREKAAILLLVLNALGTLSSILSVAFFLIHLSRMHQVELADCFDGDFPPTPDKLPPANWATDTLLNPPIIWETRTFNSTVDEKSGVVADLFTPSSHTTAADWESILDVGEIRLTNAEAARLSQNTSHLYGGEDGYAGVLEVFQQLDCLNRIRKQFFNLSSPVEDAGDSEHLRHWRDKHCFDYLWQTLLCHADVSVMTVGWNEKQQAFSANFAVTKQCRNFEAIHNWAKNREASFKPPGGTHPGIFESRKLA</sequence>
<reference evidence="5 6" key="1">
    <citation type="journal article" date="2016" name="Genome Biol. Evol.">
        <title>Divergent and convergent evolution of fungal pathogenicity.</title>
        <authorList>
            <person name="Shang Y."/>
            <person name="Xiao G."/>
            <person name="Zheng P."/>
            <person name="Cen K."/>
            <person name="Zhan S."/>
            <person name="Wang C."/>
        </authorList>
    </citation>
    <scope>NUCLEOTIDE SEQUENCE [LARGE SCALE GENOMIC DNA]</scope>
    <source>
        <strain evidence="5 6">RCEF 1005</strain>
    </source>
</reference>
<keyword evidence="4" id="KW-0812">Transmembrane</keyword>
<keyword evidence="6" id="KW-1185">Reference proteome</keyword>
<keyword evidence="4" id="KW-1133">Transmembrane helix</keyword>
<keyword evidence="4" id="KW-0472">Membrane</keyword>
<dbReference type="AlphaFoldDB" id="A0A168HSI3"/>